<accession>A0A0F9PCX1</accession>
<gene>
    <name evidence="1" type="ORF">LCGC14_0916470</name>
</gene>
<evidence type="ECO:0000313" key="1">
    <source>
        <dbReference type="EMBL" id="KKN22312.1"/>
    </source>
</evidence>
<organism evidence="1">
    <name type="scientific">marine sediment metagenome</name>
    <dbReference type="NCBI Taxonomy" id="412755"/>
    <lineage>
        <taxon>unclassified sequences</taxon>
        <taxon>metagenomes</taxon>
        <taxon>ecological metagenomes</taxon>
    </lineage>
</organism>
<dbReference type="EMBL" id="LAZR01003072">
    <property type="protein sequence ID" value="KKN22312.1"/>
    <property type="molecule type" value="Genomic_DNA"/>
</dbReference>
<dbReference type="AlphaFoldDB" id="A0A0F9PCX1"/>
<comment type="caution">
    <text evidence="1">The sequence shown here is derived from an EMBL/GenBank/DDBJ whole genome shotgun (WGS) entry which is preliminary data.</text>
</comment>
<name>A0A0F9PCX1_9ZZZZ</name>
<proteinExistence type="predicted"/>
<protein>
    <submittedName>
        <fullName evidence="1">Uncharacterized protein</fullName>
    </submittedName>
</protein>
<sequence>MTNRIRQDNFVFAFNWIYIATNNSRYPVRMESREPTEVAQRIRNTVGRTVSPAVEAVTAVPWWAIYGIPGNPS</sequence>
<reference evidence="1" key="1">
    <citation type="journal article" date="2015" name="Nature">
        <title>Complex archaea that bridge the gap between prokaryotes and eukaryotes.</title>
        <authorList>
            <person name="Spang A."/>
            <person name="Saw J.H."/>
            <person name="Jorgensen S.L."/>
            <person name="Zaremba-Niedzwiedzka K."/>
            <person name="Martijn J."/>
            <person name="Lind A.E."/>
            <person name="van Eijk R."/>
            <person name="Schleper C."/>
            <person name="Guy L."/>
            <person name="Ettema T.J."/>
        </authorList>
    </citation>
    <scope>NUCLEOTIDE SEQUENCE</scope>
</reference>